<accession>A0ABM8Q388</accession>
<proteinExistence type="predicted"/>
<comment type="caution">
    <text evidence="1">The sequence shown here is derived from an EMBL/GenBank/DDBJ whole genome shotgun (WGS) entry which is preliminary data.</text>
</comment>
<evidence type="ECO:0000313" key="1">
    <source>
        <dbReference type="EMBL" id="CAD7287306.1"/>
    </source>
</evidence>
<dbReference type="EMBL" id="CAJHOF010000002">
    <property type="protein sequence ID" value="CAD7287306.1"/>
    <property type="molecule type" value="Genomic_DNA"/>
</dbReference>
<evidence type="ECO:0000313" key="2">
    <source>
        <dbReference type="Proteomes" id="UP000789803"/>
    </source>
</evidence>
<sequence length="135" mass="15816">MMKKIYLILCLIVAINAAPNPEILAKNHAKYYKKELPYRTSNNLILTDLLAVGESLIYRYTLNDTMKNAVSKMSEDEQLEYIKVLEKYAIKSSCNDRYILNMLNSGVYIEHLFYYEMTRLLFEIKIDARKCAELN</sequence>
<name>A0ABM8Q388_9BACT</name>
<reference evidence="1 2" key="1">
    <citation type="submission" date="2020-11" db="EMBL/GenBank/DDBJ databases">
        <authorList>
            <person name="Peeters C."/>
        </authorList>
    </citation>
    <scope>NUCLEOTIDE SEQUENCE [LARGE SCALE GENOMIC DNA]</scope>
    <source>
        <strain evidence="1 2">LMG 7974</strain>
    </source>
</reference>
<protein>
    <submittedName>
        <fullName evidence="1">Uncharacterized protein</fullName>
    </submittedName>
</protein>
<gene>
    <name evidence="1" type="ORF">LMG7974_00230</name>
</gene>
<keyword evidence="2" id="KW-1185">Reference proteome</keyword>
<dbReference type="Proteomes" id="UP000789803">
    <property type="component" value="Unassembled WGS sequence"/>
</dbReference>
<organism evidence="1 2">
    <name type="scientific">Campylobacter majalis</name>
    <dbReference type="NCBI Taxonomy" id="2790656"/>
    <lineage>
        <taxon>Bacteria</taxon>
        <taxon>Pseudomonadati</taxon>
        <taxon>Campylobacterota</taxon>
        <taxon>Epsilonproteobacteria</taxon>
        <taxon>Campylobacterales</taxon>
        <taxon>Campylobacteraceae</taxon>
        <taxon>Campylobacter</taxon>
    </lineage>
</organism>